<keyword evidence="11 12" id="KW-0472">Membrane</keyword>
<sequence length="225" mass="25111">MEAMSERLQPHKDVIGQIASIVTICQFFAGMLVCKAIYEKKSTKGVNSLPFIGGVCIGILMLKLAYIMNDSAMFQVNVAAIILNIFYTAFYYQYSENKYENILKPCALASGFCALGLGYANWEDPGSVEFRYGLLMTVLMLLLLALPLVDMKTIIDTKDASSIPFPITFMSTLVSLLWFLYGLAISNVFMVIQNIAGFVICALQLWLIFEYPGSGQNKKLKKKKQ</sequence>
<feature type="transmembrane region" description="Helical" evidence="12">
    <location>
        <begin position="132"/>
        <end position="151"/>
    </location>
</feature>
<dbReference type="GO" id="GO:0005886">
    <property type="term" value="C:plasma membrane"/>
    <property type="evidence" value="ECO:0007669"/>
    <property type="project" value="UniProtKB-SubCell"/>
</dbReference>
<comment type="function">
    <text evidence="12">Mediates sugar transport across membranes.</text>
</comment>
<keyword evidence="8" id="KW-0677">Repeat</keyword>
<evidence type="ECO:0000256" key="11">
    <source>
        <dbReference type="ARBA" id="ARBA00023136"/>
    </source>
</evidence>
<accession>A0A9P0DCX1</accession>
<evidence type="ECO:0000256" key="6">
    <source>
        <dbReference type="ARBA" id="ARBA00022597"/>
    </source>
</evidence>
<feature type="transmembrane region" description="Helical" evidence="12">
    <location>
        <begin position="46"/>
        <end position="66"/>
    </location>
</feature>
<feature type="transmembrane region" description="Helical" evidence="12">
    <location>
        <begin position="163"/>
        <end position="181"/>
    </location>
</feature>
<evidence type="ECO:0000256" key="9">
    <source>
        <dbReference type="ARBA" id="ARBA00022989"/>
    </source>
</evidence>
<evidence type="ECO:0000256" key="3">
    <source>
        <dbReference type="ARBA" id="ARBA00007809"/>
    </source>
</evidence>
<evidence type="ECO:0000256" key="2">
    <source>
        <dbReference type="ARBA" id="ARBA00004653"/>
    </source>
</evidence>
<evidence type="ECO:0000256" key="4">
    <source>
        <dbReference type="ARBA" id="ARBA00022448"/>
    </source>
</evidence>
<dbReference type="AlphaFoldDB" id="A0A9P0DCX1"/>
<feature type="transmembrane region" description="Helical" evidence="12">
    <location>
        <begin position="14"/>
        <end position="34"/>
    </location>
</feature>
<dbReference type="FunFam" id="1.20.1280.290:FF:000004">
    <property type="entry name" value="Sugar transporter SWEET"/>
    <property type="match status" value="1"/>
</dbReference>
<keyword evidence="9 12" id="KW-1133">Transmembrane helix</keyword>
<dbReference type="OrthoDB" id="409725at2759"/>
<dbReference type="PANTHER" id="PTHR10791:SF5">
    <property type="entry name" value="SUGAR TRANSPORTER SWEET"/>
    <property type="match status" value="1"/>
</dbReference>
<keyword evidence="10" id="KW-0333">Golgi apparatus</keyword>
<evidence type="ECO:0000256" key="10">
    <source>
        <dbReference type="ARBA" id="ARBA00023034"/>
    </source>
</evidence>
<feature type="transmembrane region" description="Helical" evidence="12">
    <location>
        <begin position="102"/>
        <end position="120"/>
    </location>
</feature>
<evidence type="ECO:0000256" key="5">
    <source>
        <dbReference type="ARBA" id="ARBA00022475"/>
    </source>
</evidence>
<organism evidence="13 14">
    <name type="scientific">Psylliodes chrysocephalus</name>
    <dbReference type="NCBI Taxonomy" id="3402493"/>
    <lineage>
        <taxon>Eukaryota</taxon>
        <taxon>Metazoa</taxon>
        <taxon>Ecdysozoa</taxon>
        <taxon>Arthropoda</taxon>
        <taxon>Hexapoda</taxon>
        <taxon>Insecta</taxon>
        <taxon>Pterygota</taxon>
        <taxon>Neoptera</taxon>
        <taxon>Endopterygota</taxon>
        <taxon>Coleoptera</taxon>
        <taxon>Polyphaga</taxon>
        <taxon>Cucujiformia</taxon>
        <taxon>Chrysomeloidea</taxon>
        <taxon>Chrysomelidae</taxon>
        <taxon>Galerucinae</taxon>
        <taxon>Alticini</taxon>
        <taxon>Psylliodes</taxon>
    </lineage>
</organism>
<evidence type="ECO:0000313" key="13">
    <source>
        <dbReference type="EMBL" id="CAH1114087.1"/>
    </source>
</evidence>
<name>A0A9P0DCX1_9CUCU</name>
<dbReference type="PANTHER" id="PTHR10791">
    <property type="entry name" value="RAG1-ACTIVATING PROTEIN 1"/>
    <property type="match status" value="1"/>
</dbReference>
<evidence type="ECO:0000256" key="8">
    <source>
        <dbReference type="ARBA" id="ARBA00022737"/>
    </source>
</evidence>
<evidence type="ECO:0000313" key="14">
    <source>
        <dbReference type="Proteomes" id="UP001153636"/>
    </source>
</evidence>
<keyword evidence="5" id="KW-1003">Cell membrane</keyword>
<gene>
    <name evidence="13" type="ORF">PSYICH_LOCUS14086</name>
</gene>
<protein>
    <recommendedName>
        <fullName evidence="12">Sugar transporter SWEET</fullName>
    </recommendedName>
</protein>
<keyword evidence="14" id="KW-1185">Reference proteome</keyword>
<feature type="transmembrane region" description="Helical" evidence="12">
    <location>
        <begin position="187"/>
        <end position="209"/>
    </location>
</feature>
<evidence type="ECO:0000256" key="12">
    <source>
        <dbReference type="RuleBase" id="RU910715"/>
    </source>
</evidence>
<keyword evidence="4 12" id="KW-0813">Transport</keyword>
<keyword evidence="7 12" id="KW-0812">Transmembrane</keyword>
<feature type="transmembrane region" description="Helical" evidence="12">
    <location>
        <begin position="72"/>
        <end position="90"/>
    </location>
</feature>
<dbReference type="GO" id="GO:0051119">
    <property type="term" value="F:sugar transmembrane transporter activity"/>
    <property type="evidence" value="ECO:0007669"/>
    <property type="project" value="InterPro"/>
</dbReference>
<dbReference type="InterPro" id="IPR004316">
    <property type="entry name" value="SWEET_rpt"/>
</dbReference>
<keyword evidence="6 12" id="KW-0762">Sugar transport</keyword>
<dbReference type="Gene3D" id="1.20.1280.290">
    <property type="match status" value="2"/>
</dbReference>
<dbReference type="Pfam" id="PF03083">
    <property type="entry name" value="MtN3_slv"/>
    <property type="match status" value="2"/>
</dbReference>
<dbReference type="EMBL" id="OV651820">
    <property type="protein sequence ID" value="CAH1114087.1"/>
    <property type="molecule type" value="Genomic_DNA"/>
</dbReference>
<dbReference type="GO" id="GO:0000139">
    <property type="term" value="C:Golgi membrane"/>
    <property type="evidence" value="ECO:0007669"/>
    <property type="project" value="UniProtKB-SubCell"/>
</dbReference>
<reference evidence="13" key="1">
    <citation type="submission" date="2022-01" db="EMBL/GenBank/DDBJ databases">
        <authorList>
            <person name="King R."/>
        </authorList>
    </citation>
    <scope>NUCLEOTIDE SEQUENCE</scope>
</reference>
<dbReference type="InterPro" id="IPR047664">
    <property type="entry name" value="SWEET"/>
</dbReference>
<proteinExistence type="inferred from homology"/>
<evidence type="ECO:0000256" key="7">
    <source>
        <dbReference type="ARBA" id="ARBA00022692"/>
    </source>
</evidence>
<evidence type="ECO:0000256" key="1">
    <source>
        <dbReference type="ARBA" id="ARBA00004651"/>
    </source>
</evidence>
<comment type="similarity">
    <text evidence="3 12">Belongs to the SWEET sugar transporter family.</text>
</comment>
<comment type="subcellular location">
    <subcellularLocation>
        <location evidence="1 12">Cell membrane</location>
        <topology evidence="1 12">Multi-pass membrane protein</topology>
    </subcellularLocation>
    <subcellularLocation>
        <location evidence="2">Golgi apparatus membrane</location>
        <topology evidence="2">Multi-pass membrane protein</topology>
    </subcellularLocation>
</comment>
<dbReference type="Proteomes" id="UP001153636">
    <property type="component" value="Chromosome 8"/>
</dbReference>